<accession>A0A0F8X1E1</accession>
<evidence type="ECO:0000313" key="1">
    <source>
        <dbReference type="EMBL" id="KKK62882.1"/>
    </source>
</evidence>
<gene>
    <name evidence="1" type="ORF">LCGC14_2999880</name>
</gene>
<dbReference type="AlphaFoldDB" id="A0A0F8X1E1"/>
<proteinExistence type="predicted"/>
<organism evidence="1">
    <name type="scientific">marine sediment metagenome</name>
    <dbReference type="NCBI Taxonomy" id="412755"/>
    <lineage>
        <taxon>unclassified sequences</taxon>
        <taxon>metagenomes</taxon>
        <taxon>ecological metagenomes</taxon>
    </lineage>
</organism>
<dbReference type="EMBL" id="LAZR01061782">
    <property type="protein sequence ID" value="KKK62882.1"/>
    <property type="molecule type" value="Genomic_DNA"/>
</dbReference>
<name>A0A0F8X1E1_9ZZZZ</name>
<feature type="non-terminal residue" evidence="1">
    <location>
        <position position="1"/>
    </location>
</feature>
<sequence length="91" mass="10522">QIPSSCSKYFILPSNFLYNEHIMAGTTVVYLLRIIMKVGEWCVYFRKISISIMSCLKNRSKPKLSLEENFKNPNIENMGQAALANIIRKYT</sequence>
<comment type="caution">
    <text evidence="1">The sequence shown here is derived from an EMBL/GenBank/DDBJ whole genome shotgun (WGS) entry which is preliminary data.</text>
</comment>
<protein>
    <submittedName>
        <fullName evidence="1">Uncharacterized protein</fullName>
    </submittedName>
</protein>
<reference evidence="1" key="1">
    <citation type="journal article" date="2015" name="Nature">
        <title>Complex archaea that bridge the gap between prokaryotes and eukaryotes.</title>
        <authorList>
            <person name="Spang A."/>
            <person name="Saw J.H."/>
            <person name="Jorgensen S.L."/>
            <person name="Zaremba-Niedzwiedzka K."/>
            <person name="Martijn J."/>
            <person name="Lind A.E."/>
            <person name="van Eijk R."/>
            <person name="Schleper C."/>
            <person name="Guy L."/>
            <person name="Ettema T.J."/>
        </authorList>
    </citation>
    <scope>NUCLEOTIDE SEQUENCE</scope>
</reference>